<keyword evidence="1" id="KW-0812">Transmembrane</keyword>
<evidence type="ECO:0000256" key="1">
    <source>
        <dbReference type="SAM" id="Phobius"/>
    </source>
</evidence>
<protein>
    <submittedName>
        <fullName evidence="3">Poly-beta-1,6-N-acetyl-D-glucosamine biosynthesis protein PgaD</fullName>
    </submittedName>
</protein>
<accession>A0A0N5AF92</accession>
<dbReference type="AlphaFoldDB" id="A0A0N5AF92"/>
<dbReference type="PANTHER" id="PTHR21579">
    <property type="entry name" value="PROTEIN TINCAR"/>
    <property type="match status" value="1"/>
</dbReference>
<feature type="transmembrane region" description="Helical" evidence="1">
    <location>
        <begin position="7"/>
        <end position="25"/>
    </location>
</feature>
<proteinExistence type="predicted"/>
<sequence length="108" mass="12645">MNHIWSIWYVIAMVPLQAYLVHLGLGRYHLYRQNNWPNASVELPLNIYLTLYYFTVPLLVIFALTGIFKSGNIAGDNEKLGSQTDRLAKYFKRTRQDYFAESILIENE</sequence>
<keyword evidence="1" id="KW-0472">Membrane</keyword>
<keyword evidence="2" id="KW-1185">Reference proteome</keyword>
<reference evidence="3" key="1">
    <citation type="submission" date="2017-02" db="UniProtKB">
        <authorList>
            <consortium name="WormBaseParasite"/>
        </authorList>
    </citation>
    <scope>IDENTIFICATION</scope>
</reference>
<dbReference type="Proteomes" id="UP000046393">
    <property type="component" value="Unplaced"/>
</dbReference>
<keyword evidence="1" id="KW-1133">Transmembrane helix</keyword>
<organism evidence="2 3">
    <name type="scientific">Syphacia muris</name>
    <dbReference type="NCBI Taxonomy" id="451379"/>
    <lineage>
        <taxon>Eukaryota</taxon>
        <taxon>Metazoa</taxon>
        <taxon>Ecdysozoa</taxon>
        <taxon>Nematoda</taxon>
        <taxon>Chromadorea</taxon>
        <taxon>Rhabditida</taxon>
        <taxon>Spirurina</taxon>
        <taxon>Oxyuridomorpha</taxon>
        <taxon>Oxyuroidea</taxon>
        <taxon>Oxyuridae</taxon>
        <taxon>Syphacia</taxon>
    </lineage>
</organism>
<evidence type="ECO:0000313" key="2">
    <source>
        <dbReference type="Proteomes" id="UP000046393"/>
    </source>
</evidence>
<dbReference type="InterPro" id="IPR053291">
    <property type="entry name" value="Ommatidial_diff-associated"/>
</dbReference>
<name>A0A0N5AF92_9BILA</name>
<dbReference type="PANTHER" id="PTHR21579:SF20">
    <property type="entry name" value="PROTEIN TINCAR"/>
    <property type="match status" value="1"/>
</dbReference>
<feature type="transmembrane region" description="Helical" evidence="1">
    <location>
        <begin position="45"/>
        <end position="68"/>
    </location>
</feature>
<dbReference type="WBParaSite" id="SMUV_0000293401-mRNA-1">
    <property type="protein sequence ID" value="SMUV_0000293401-mRNA-1"/>
    <property type="gene ID" value="SMUV_0000293401"/>
</dbReference>
<evidence type="ECO:0000313" key="3">
    <source>
        <dbReference type="WBParaSite" id="SMUV_0000293401-mRNA-1"/>
    </source>
</evidence>